<protein>
    <submittedName>
        <fullName evidence="1">Uncharacterized protein</fullName>
    </submittedName>
</protein>
<dbReference type="Proteomes" id="UP001157006">
    <property type="component" value="Chromosome 5"/>
</dbReference>
<evidence type="ECO:0000313" key="1">
    <source>
        <dbReference type="EMBL" id="CAI8612512.1"/>
    </source>
</evidence>
<dbReference type="AlphaFoldDB" id="A0AAV1AVI2"/>
<reference evidence="1 2" key="1">
    <citation type="submission" date="2023-01" db="EMBL/GenBank/DDBJ databases">
        <authorList>
            <person name="Kreplak J."/>
        </authorList>
    </citation>
    <scope>NUCLEOTIDE SEQUENCE [LARGE SCALE GENOMIC DNA]</scope>
</reference>
<keyword evidence="2" id="KW-1185">Reference proteome</keyword>
<sequence length="165" mass="18199">MLWSAMTWVQLEGSATTPIKVMNAQTDYQNHRNSVHSLKKKRCSGKPTKLCKHCLKSSGEGSLGIFQQVAEIIRACFEFILQLLIGSINSIVSLVFDAVTDIITGSVSATGSMAAELAEKLKTSFEESLKQVPELIEEVFDMMSNMVTDLWNNYKEAVGYVTGNV</sequence>
<gene>
    <name evidence="1" type="ORF">VFH_V037880</name>
</gene>
<proteinExistence type="predicted"/>
<dbReference type="EMBL" id="OX451740">
    <property type="protein sequence ID" value="CAI8612512.1"/>
    <property type="molecule type" value="Genomic_DNA"/>
</dbReference>
<accession>A0AAV1AVI2</accession>
<name>A0AAV1AVI2_VICFA</name>
<evidence type="ECO:0000313" key="2">
    <source>
        <dbReference type="Proteomes" id="UP001157006"/>
    </source>
</evidence>
<organism evidence="1 2">
    <name type="scientific">Vicia faba</name>
    <name type="common">Broad bean</name>
    <name type="synonym">Faba vulgaris</name>
    <dbReference type="NCBI Taxonomy" id="3906"/>
    <lineage>
        <taxon>Eukaryota</taxon>
        <taxon>Viridiplantae</taxon>
        <taxon>Streptophyta</taxon>
        <taxon>Embryophyta</taxon>
        <taxon>Tracheophyta</taxon>
        <taxon>Spermatophyta</taxon>
        <taxon>Magnoliopsida</taxon>
        <taxon>eudicotyledons</taxon>
        <taxon>Gunneridae</taxon>
        <taxon>Pentapetalae</taxon>
        <taxon>rosids</taxon>
        <taxon>fabids</taxon>
        <taxon>Fabales</taxon>
        <taxon>Fabaceae</taxon>
        <taxon>Papilionoideae</taxon>
        <taxon>50 kb inversion clade</taxon>
        <taxon>NPAAA clade</taxon>
        <taxon>Hologalegina</taxon>
        <taxon>IRL clade</taxon>
        <taxon>Fabeae</taxon>
        <taxon>Vicia</taxon>
    </lineage>
</organism>